<keyword evidence="5" id="KW-1185">Reference proteome</keyword>
<dbReference type="GO" id="GO:0000781">
    <property type="term" value="C:chromosome, telomeric region"/>
    <property type="evidence" value="ECO:0007669"/>
    <property type="project" value="InterPro"/>
</dbReference>
<dbReference type="Gene3D" id="1.10.246.220">
    <property type="match status" value="1"/>
</dbReference>
<dbReference type="RefSeq" id="XP_002183188.1">
    <property type="nucleotide sequence ID" value="XM_002183152.1"/>
</dbReference>
<dbReference type="PANTHER" id="PTHR46833:SF1">
    <property type="entry name" value="TELOMERIC REPEAT-BINDING FACTOR 2"/>
    <property type="match status" value="1"/>
</dbReference>
<dbReference type="GO" id="GO:0005634">
    <property type="term" value="C:nucleus"/>
    <property type="evidence" value="ECO:0007669"/>
    <property type="project" value="InterPro"/>
</dbReference>
<dbReference type="CDD" id="cd11660">
    <property type="entry name" value="SANT_TRF"/>
    <property type="match status" value="1"/>
</dbReference>
<feature type="region of interest" description="Disordered" evidence="1">
    <location>
        <begin position="511"/>
        <end position="586"/>
    </location>
</feature>
<dbReference type="GeneID" id="7194736"/>
<dbReference type="InterPro" id="IPR001005">
    <property type="entry name" value="SANT/Myb"/>
</dbReference>
<feature type="domain" description="HTH myb-type" evidence="3">
    <location>
        <begin position="588"/>
        <end position="647"/>
    </location>
</feature>
<dbReference type="GO" id="GO:0042162">
    <property type="term" value="F:telomeric DNA binding"/>
    <property type="evidence" value="ECO:0007669"/>
    <property type="project" value="InterPro"/>
</dbReference>
<dbReference type="SUPFAM" id="SSF46689">
    <property type="entry name" value="Homeodomain-like"/>
    <property type="match status" value="1"/>
</dbReference>
<feature type="compositionally biased region" description="Acidic residues" evidence="1">
    <location>
        <begin position="542"/>
        <end position="553"/>
    </location>
</feature>
<gene>
    <name evidence="4" type="ORF">PHATRDRAFT_48573</name>
</gene>
<evidence type="ECO:0000313" key="4">
    <source>
        <dbReference type="EMBL" id="EEC45406.1"/>
    </source>
</evidence>
<dbReference type="PANTHER" id="PTHR46833">
    <property type="entry name" value="TELOMERIC REPEAT-BINDING FACTOR 2 TERF2"/>
    <property type="match status" value="1"/>
</dbReference>
<sequence length="648" mass="73690">MVRRQLHSQLQYQNWESYVWSLGVRRHRFRRLLRSSSENVPPVVCEKTRTPLTEAGRGWGSPKPIPSVPIAAALALFSGSERRFWLRPTHAKNHRGASPSNPTPPTATITTTHISFSNTMAKKKTAAPKPVEEAAAEVEAVLAAPPVEEPETLGTAPVLTHTAPSMDPGAFEILTDVIEYEVEMIFSDREKRAERWKTLTYFWDLHPARNCNFGRLYLRRYLAELLVNAVGAPPYGTDKDEELGLVTTTPRVTSPDNLAKWDVERWSDLQDDLEHIRDILLRQDAVLNLKDESMAENPEMDEERAEMASFGKKYQILIQCLEVNKAIAPIRWDLEEQILKKDEGQPELDKKKVAEVVRIISEIKNERCVEVAETLFAKKPAKKNKGTETFEDISALAKILDSKPFNLSYVQNKIEVVLRRWSCDTFGSDDPMLFRLRYGIPPRSGLALLASTPALARRTPSKSTGGQRSPVPSIKKEDEDDEDIQRLRENRVALGEGHGEDPLEESRTLAAEAAGEGRKRTADNQDEDEEQDTKRVRRLAIDDELDEDDEEDEKERAALSELPRRRTRRPSRRFTGPPPDDGIFDEQGKVKARRKWAEEEKNAVKVGSQKFGVGKWAEIKKEYGDILRNRTSVQIKDCWRTMNKNNEV</sequence>
<evidence type="ECO:0000259" key="3">
    <source>
        <dbReference type="PROSITE" id="PS51294"/>
    </source>
</evidence>
<dbReference type="InterPro" id="IPR009057">
    <property type="entry name" value="Homeodomain-like_sf"/>
</dbReference>
<dbReference type="EMBL" id="CM000620">
    <property type="protein sequence ID" value="EEC45406.1"/>
    <property type="molecule type" value="Genomic_DNA"/>
</dbReference>
<dbReference type="GO" id="GO:0031848">
    <property type="term" value="P:protection from non-homologous end joining at telomere"/>
    <property type="evidence" value="ECO:0007669"/>
    <property type="project" value="InterPro"/>
</dbReference>
<dbReference type="Proteomes" id="UP000000759">
    <property type="component" value="Chromosome 18"/>
</dbReference>
<organism evidence="4 5">
    <name type="scientific">Phaeodactylum tricornutum (strain CCAP 1055/1)</name>
    <dbReference type="NCBI Taxonomy" id="556484"/>
    <lineage>
        <taxon>Eukaryota</taxon>
        <taxon>Sar</taxon>
        <taxon>Stramenopiles</taxon>
        <taxon>Ochrophyta</taxon>
        <taxon>Bacillariophyta</taxon>
        <taxon>Bacillariophyceae</taxon>
        <taxon>Bacillariophycidae</taxon>
        <taxon>Naviculales</taxon>
        <taxon>Phaeodactylaceae</taxon>
        <taxon>Phaeodactylum</taxon>
    </lineage>
</organism>
<feature type="compositionally biased region" description="Basic and acidic residues" evidence="1">
    <location>
        <begin position="554"/>
        <end position="564"/>
    </location>
</feature>
<name>B7G7Q5_PHATC</name>
<evidence type="ECO:0000313" key="5">
    <source>
        <dbReference type="Proteomes" id="UP000000759"/>
    </source>
</evidence>
<dbReference type="PROSITE" id="PS51294">
    <property type="entry name" value="HTH_MYB"/>
    <property type="match status" value="1"/>
</dbReference>
<reference evidence="5" key="2">
    <citation type="submission" date="2008-08" db="EMBL/GenBank/DDBJ databases">
        <authorList>
            <consortium name="Diatom Consortium"/>
            <person name="Grigoriev I."/>
            <person name="Grimwood J."/>
            <person name="Kuo A."/>
            <person name="Otillar R.P."/>
            <person name="Salamov A."/>
            <person name="Detter J.C."/>
            <person name="Lindquist E."/>
            <person name="Shapiro H."/>
            <person name="Lucas S."/>
            <person name="Glavina del Rio T."/>
            <person name="Pitluck S."/>
            <person name="Rokhsar D."/>
            <person name="Bowler C."/>
        </authorList>
    </citation>
    <scope>GENOME REANNOTATION</scope>
    <source>
        <strain evidence="5">CCAP 1055/1</strain>
    </source>
</reference>
<dbReference type="OrthoDB" id="48676at2759"/>
<dbReference type="SMART" id="SM00717">
    <property type="entry name" value="SANT"/>
    <property type="match status" value="1"/>
</dbReference>
<dbReference type="HOGENOM" id="CLU_437780_0_0_1"/>
<dbReference type="PROSITE" id="PS50090">
    <property type="entry name" value="MYB_LIKE"/>
    <property type="match status" value="1"/>
</dbReference>
<dbReference type="InterPro" id="IPR017930">
    <property type="entry name" value="Myb_dom"/>
</dbReference>
<reference evidence="4 5" key="1">
    <citation type="journal article" date="2008" name="Nature">
        <title>The Phaeodactylum genome reveals the evolutionary history of diatom genomes.</title>
        <authorList>
            <person name="Bowler C."/>
            <person name="Allen A.E."/>
            <person name="Badger J.H."/>
            <person name="Grimwood J."/>
            <person name="Jabbari K."/>
            <person name="Kuo A."/>
            <person name="Maheswari U."/>
            <person name="Martens C."/>
            <person name="Maumus F."/>
            <person name="Otillar R.P."/>
            <person name="Rayko E."/>
            <person name="Salamov A."/>
            <person name="Vandepoele K."/>
            <person name="Beszteri B."/>
            <person name="Gruber A."/>
            <person name="Heijde M."/>
            <person name="Katinka M."/>
            <person name="Mock T."/>
            <person name="Valentin K."/>
            <person name="Verret F."/>
            <person name="Berges J.A."/>
            <person name="Brownlee C."/>
            <person name="Cadoret J.P."/>
            <person name="Chiovitti A."/>
            <person name="Choi C.J."/>
            <person name="Coesel S."/>
            <person name="De Martino A."/>
            <person name="Detter J.C."/>
            <person name="Durkin C."/>
            <person name="Falciatore A."/>
            <person name="Fournet J."/>
            <person name="Haruta M."/>
            <person name="Huysman M.J."/>
            <person name="Jenkins B.D."/>
            <person name="Jiroutova K."/>
            <person name="Jorgensen R.E."/>
            <person name="Joubert Y."/>
            <person name="Kaplan A."/>
            <person name="Kroger N."/>
            <person name="Kroth P.G."/>
            <person name="La Roche J."/>
            <person name="Lindquist E."/>
            <person name="Lommer M."/>
            <person name="Martin-Jezequel V."/>
            <person name="Lopez P.J."/>
            <person name="Lucas S."/>
            <person name="Mangogna M."/>
            <person name="McGinnis K."/>
            <person name="Medlin L.K."/>
            <person name="Montsant A."/>
            <person name="Oudot-Le Secq M.P."/>
            <person name="Napoli C."/>
            <person name="Obornik M."/>
            <person name="Parker M.S."/>
            <person name="Petit J.L."/>
            <person name="Porcel B.M."/>
            <person name="Poulsen N."/>
            <person name="Robison M."/>
            <person name="Rychlewski L."/>
            <person name="Rynearson T.A."/>
            <person name="Schmutz J."/>
            <person name="Shapiro H."/>
            <person name="Siaut M."/>
            <person name="Stanley M."/>
            <person name="Sussman M.R."/>
            <person name="Taylor A.R."/>
            <person name="Vardi A."/>
            <person name="von Dassow P."/>
            <person name="Vyverman W."/>
            <person name="Willis A."/>
            <person name="Wyrwicz L.S."/>
            <person name="Rokhsar D.S."/>
            <person name="Weissenbach J."/>
            <person name="Armbrust E.V."/>
            <person name="Green B.R."/>
            <person name="Van de Peer Y."/>
            <person name="Grigoriev I.V."/>
        </authorList>
    </citation>
    <scope>NUCLEOTIDE SEQUENCE [LARGE SCALE GENOMIC DNA]</scope>
    <source>
        <strain evidence="4 5">CCAP 1055/1</strain>
    </source>
</reference>
<evidence type="ECO:0000259" key="2">
    <source>
        <dbReference type="PROSITE" id="PS50090"/>
    </source>
</evidence>
<dbReference type="InParanoid" id="B7G7Q5"/>
<feature type="region of interest" description="Disordered" evidence="1">
    <location>
        <begin position="455"/>
        <end position="483"/>
    </location>
</feature>
<evidence type="ECO:0000256" key="1">
    <source>
        <dbReference type="SAM" id="MobiDB-lite"/>
    </source>
</evidence>
<dbReference type="KEGG" id="pti:PHATRDRAFT_48573"/>
<dbReference type="InterPro" id="IPR030657">
    <property type="entry name" value="TERF2"/>
</dbReference>
<dbReference type="PaxDb" id="2850-Phatr48573"/>
<accession>B7G7Q5</accession>
<dbReference type="AlphaFoldDB" id="B7G7Q5"/>
<dbReference type="Pfam" id="PF00249">
    <property type="entry name" value="Myb_DNA-binding"/>
    <property type="match status" value="1"/>
</dbReference>
<proteinExistence type="predicted"/>
<protein>
    <submittedName>
        <fullName evidence="4">Uncharacterized protein</fullName>
    </submittedName>
</protein>
<feature type="domain" description="Myb-like" evidence="2">
    <location>
        <begin position="593"/>
        <end position="643"/>
    </location>
</feature>